<dbReference type="InterPro" id="IPR036086">
    <property type="entry name" value="ParB/Sulfiredoxin_sf"/>
</dbReference>
<dbReference type="GO" id="GO:0003677">
    <property type="term" value="F:DNA binding"/>
    <property type="evidence" value="ECO:0007669"/>
    <property type="project" value="InterPro"/>
</dbReference>
<dbReference type="InterPro" id="IPR004437">
    <property type="entry name" value="ParB/RepB/Spo0J"/>
</dbReference>
<dbReference type="GO" id="GO:0007059">
    <property type="term" value="P:chromosome segregation"/>
    <property type="evidence" value="ECO:0007669"/>
    <property type="project" value="TreeGrafter"/>
</dbReference>
<comment type="caution">
    <text evidence="4">The sequence shown here is derived from an EMBL/GenBank/DDBJ whole genome shotgun (WGS) entry which is preliminary data.</text>
</comment>
<comment type="similarity">
    <text evidence="1">Belongs to the ParB family.</text>
</comment>
<dbReference type="InterPro" id="IPR050336">
    <property type="entry name" value="Chromosome_partition/occlusion"/>
</dbReference>
<dbReference type="RefSeq" id="WP_083196041.1">
    <property type="nucleotide sequence ID" value="NZ_NFFZ01000004.1"/>
</dbReference>
<dbReference type="Proteomes" id="UP000194857">
    <property type="component" value="Unassembled WGS sequence"/>
</dbReference>
<dbReference type="AlphaFoldDB" id="A0A241XS93"/>
<dbReference type="CDD" id="cd16393">
    <property type="entry name" value="SPO0J_N"/>
    <property type="match status" value="1"/>
</dbReference>
<protein>
    <recommendedName>
        <fullName evidence="3">ParB-like N-terminal domain-containing protein</fullName>
    </recommendedName>
</protein>
<dbReference type="SMART" id="SM00470">
    <property type="entry name" value="ParB"/>
    <property type="match status" value="1"/>
</dbReference>
<reference evidence="4 5" key="1">
    <citation type="submission" date="2017-05" db="EMBL/GenBank/DDBJ databases">
        <authorList>
            <person name="Song R."/>
            <person name="Chenine A.L."/>
            <person name="Ruprecht R.M."/>
        </authorList>
    </citation>
    <scope>NUCLEOTIDE SEQUENCE [LARGE SCALE GENOMIC DNA]</scope>
    <source>
        <strain evidence="4 5">S567_C10_BS</strain>
    </source>
</reference>
<organism evidence="4 5">
    <name type="scientific">Pseudomonas aeruginosa</name>
    <dbReference type="NCBI Taxonomy" id="287"/>
    <lineage>
        <taxon>Bacteria</taxon>
        <taxon>Pseudomonadati</taxon>
        <taxon>Pseudomonadota</taxon>
        <taxon>Gammaproteobacteria</taxon>
        <taxon>Pseudomonadales</taxon>
        <taxon>Pseudomonadaceae</taxon>
        <taxon>Pseudomonas</taxon>
    </lineage>
</organism>
<dbReference type="Gene3D" id="3.90.1530.10">
    <property type="entry name" value="Conserved hypothetical protein from pyrococcus furiosus pfu- 392566-001, ParB domain"/>
    <property type="match status" value="1"/>
</dbReference>
<name>A0A241XS93_PSEAI</name>
<accession>A0A241XS93</accession>
<dbReference type="GO" id="GO:0005694">
    <property type="term" value="C:chromosome"/>
    <property type="evidence" value="ECO:0007669"/>
    <property type="project" value="TreeGrafter"/>
</dbReference>
<feature type="domain" description="ParB-like N-terminal" evidence="3">
    <location>
        <begin position="62"/>
        <end position="151"/>
    </location>
</feature>
<dbReference type="SUPFAM" id="SSF110849">
    <property type="entry name" value="ParB/Sulfiredoxin"/>
    <property type="match status" value="1"/>
</dbReference>
<dbReference type="EMBL" id="NFFZ01000004">
    <property type="protein sequence ID" value="OTI63290.1"/>
    <property type="molecule type" value="Genomic_DNA"/>
</dbReference>
<dbReference type="InterPro" id="IPR003115">
    <property type="entry name" value="ParB_N"/>
</dbReference>
<feature type="region of interest" description="Disordered" evidence="2">
    <location>
        <begin position="1"/>
        <end position="58"/>
    </location>
</feature>
<dbReference type="PANTHER" id="PTHR33375">
    <property type="entry name" value="CHROMOSOME-PARTITIONING PROTEIN PARB-RELATED"/>
    <property type="match status" value="1"/>
</dbReference>
<sequence length="322" mass="35958">MSQQAAETKKPQQGAKPAGTTAGAKPRRPNPLIGSLSKGAAAHREGNESSGINNDTDSKLAKSIPVELIDPSPWQPRRTFNEKKLKELAELIDAQGLLQPIEVRAVNNRYQLVSGERRLRAHKLLQQRFIQAFVIVITDEEASARALVENLGRENLTDFEVYLSIKRHLKDFGEHFGYDHWGMAKSTYFRLMAFDYFPPAVNDLLADYPELVSAYAADEAKRLINSEVEKGAEKGKYDTALKTLVQQAIDGGKKLTNLASQIFTFLNPNKTLPNKTELKFQGAKAGEITKKANHTQLKLNHSAFNEEKLARLESFISDLLNE</sequence>
<dbReference type="Pfam" id="PF02195">
    <property type="entry name" value="ParB_N"/>
    <property type="match status" value="1"/>
</dbReference>
<evidence type="ECO:0000256" key="2">
    <source>
        <dbReference type="SAM" id="MobiDB-lite"/>
    </source>
</evidence>
<gene>
    <name evidence="4" type="ORF">CAZ10_10700</name>
</gene>
<feature type="compositionally biased region" description="Low complexity" evidence="2">
    <location>
        <begin position="12"/>
        <end position="24"/>
    </location>
</feature>
<dbReference type="PANTHER" id="PTHR33375:SF1">
    <property type="entry name" value="CHROMOSOME-PARTITIONING PROTEIN PARB-RELATED"/>
    <property type="match status" value="1"/>
</dbReference>
<evidence type="ECO:0000313" key="4">
    <source>
        <dbReference type="EMBL" id="OTI63290.1"/>
    </source>
</evidence>
<dbReference type="NCBIfam" id="TIGR00180">
    <property type="entry name" value="parB_part"/>
    <property type="match status" value="1"/>
</dbReference>
<proteinExistence type="inferred from homology"/>
<evidence type="ECO:0000256" key="1">
    <source>
        <dbReference type="ARBA" id="ARBA00006295"/>
    </source>
</evidence>
<evidence type="ECO:0000259" key="3">
    <source>
        <dbReference type="SMART" id="SM00470"/>
    </source>
</evidence>
<evidence type="ECO:0000313" key="5">
    <source>
        <dbReference type="Proteomes" id="UP000194857"/>
    </source>
</evidence>